<dbReference type="Proteomes" id="UP000284250">
    <property type="component" value="Unassembled WGS sequence"/>
</dbReference>
<dbReference type="GO" id="GO:0003677">
    <property type="term" value="F:DNA binding"/>
    <property type="evidence" value="ECO:0007669"/>
    <property type="project" value="TreeGrafter"/>
</dbReference>
<dbReference type="InterPro" id="IPR001525">
    <property type="entry name" value="C5_MeTfrase"/>
</dbReference>
<dbReference type="InterPro" id="IPR031303">
    <property type="entry name" value="C5_meth_CS"/>
</dbReference>
<dbReference type="GO" id="GO:0003886">
    <property type="term" value="F:DNA (cytosine-5-)-methyltransferase activity"/>
    <property type="evidence" value="ECO:0007669"/>
    <property type="project" value="UniProtKB-EC"/>
</dbReference>
<dbReference type="GO" id="GO:0009307">
    <property type="term" value="P:DNA restriction-modification system"/>
    <property type="evidence" value="ECO:0007669"/>
    <property type="project" value="UniProtKB-KW"/>
</dbReference>
<dbReference type="AlphaFoldDB" id="A0A418R878"/>
<reference evidence="9 10" key="2">
    <citation type="submission" date="2019-01" db="EMBL/GenBank/DDBJ databases">
        <title>Hymenobacter humicola sp. nov., isolated from soils in Antarctica.</title>
        <authorList>
            <person name="Sedlacek I."/>
            <person name="Holochova P."/>
            <person name="Kralova S."/>
            <person name="Pantucek R."/>
            <person name="Stankova E."/>
            <person name="Vrbovska V."/>
            <person name="Kristofova L."/>
            <person name="Svec P."/>
            <person name="Busse H.-J."/>
        </authorList>
    </citation>
    <scope>NUCLEOTIDE SEQUENCE [LARGE SCALE GENOMIC DNA]</scope>
    <source>
        <strain evidence="9 10">CCM 8852</strain>
    </source>
</reference>
<evidence type="ECO:0000256" key="5">
    <source>
        <dbReference type="ARBA" id="ARBA00047422"/>
    </source>
</evidence>
<organism evidence="9 10">
    <name type="scientific">Hymenobacter rubripertinctus</name>
    <dbReference type="NCBI Taxonomy" id="2029981"/>
    <lineage>
        <taxon>Bacteria</taxon>
        <taxon>Pseudomonadati</taxon>
        <taxon>Bacteroidota</taxon>
        <taxon>Cytophagia</taxon>
        <taxon>Cytophagales</taxon>
        <taxon>Hymenobacteraceae</taxon>
        <taxon>Hymenobacter</taxon>
    </lineage>
</organism>
<dbReference type="InterPro" id="IPR018117">
    <property type="entry name" value="C5_DNA_meth_AS"/>
</dbReference>
<protein>
    <recommendedName>
        <fullName evidence="8">Cytosine-specific methyltransferase</fullName>
        <ecNumber evidence="8">2.1.1.37</ecNumber>
    </recommendedName>
</protein>
<dbReference type="Pfam" id="PF00145">
    <property type="entry name" value="DNA_methylase"/>
    <property type="match status" value="1"/>
</dbReference>
<dbReference type="PROSITE" id="PS00094">
    <property type="entry name" value="C5_MTASE_1"/>
    <property type="match status" value="1"/>
</dbReference>
<dbReference type="SUPFAM" id="SSF53335">
    <property type="entry name" value="S-adenosyl-L-methionine-dependent methyltransferases"/>
    <property type="match status" value="1"/>
</dbReference>
<keyword evidence="3 6" id="KW-0949">S-adenosyl-L-methionine</keyword>
<dbReference type="PRINTS" id="PR00105">
    <property type="entry name" value="C5METTRFRASE"/>
</dbReference>
<evidence type="ECO:0000313" key="10">
    <source>
        <dbReference type="Proteomes" id="UP000284250"/>
    </source>
</evidence>
<comment type="catalytic activity">
    <reaction evidence="5 8">
        <text>a 2'-deoxycytidine in DNA + S-adenosyl-L-methionine = a 5-methyl-2'-deoxycytidine in DNA + S-adenosyl-L-homocysteine + H(+)</text>
        <dbReference type="Rhea" id="RHEA:13681"/>
        <dbReference type="Rhea" id="RHEA-COMP:11369"/>
        <dbReference type="Rhea" id="RHEA-COMP:11370"/>
        <dbReference type="ChEBI" id="CHEBI:15378"/>
        <dbReference type="ChEBI" id="CHEBI:57856"/>
        <dbReference type="ChEBI" id="CHEBI:59789"/>
        <dbReference type="ChEBI" id="CHEBI:85452"/>
        <dbReference type="ChEBI" id="CHEBI:85454"/>
        <dbReference type="EC" id="2.1.1.37"/>
    </reaction>
</comment>
<comment type="similarity">
    <text evidence="6 7">Belongs to the class I-like SAM-binding methyltransferase superfamily. C5-methyltransferase family.</text>
</comment>
<dbReference type="GO" id="GO:0044027">
    <property type="term" value="P:negative regulation of gene expression via chromosomal CpG island methylation"/>
    <property type="evidence" value="ECO:0007669"/>
    <property type="project" value="TreeGrafter"/>
</dbReference>
<keyword evidence="2 6" id="KW-0808">Transferase</keyword>
<proteinExistence type="inferred from homology"/>
<keyword evidence="4" id="KW-0680">Restriction system</keyword>
<sequence length="747" mass="82175">MSTHERQFLKPLPAMEGPDKPYSSIDLFAGAGGLSIGLHQAGISSLYAVEYDKHAAKTFALKFPDATVSCADVRTIDFSKYRGKVDVVCGGPPCQPFSSGGLRNAAEDARDMIPTFVEAVRVVAPRAFLMENVNGLTVGDRRLYLDSVLAKLEDLGYTITWRVVNAADYGVPQIRKRLIVIGVREGTFTFPEPTHGPHRDFAYVSSGEVLSTVVSQTKNTAKITYARNPSLRPNPYHGQLYNGGGRPLDLEQPAPTLLASAGGNKTHFIADADSITAYHGHLSRGGGPQTGDLPGARRLTIEESAALQTFPLDMQFSGPQSSQYRQIGNAVPPHLAYVIGEQLVIHLREHPENATQQEQQLNQLKFSQLMPANIQLGLFSEKTITYMAQKEESTIWQSVQALTETIDRFTNSENGLKPAEIPSAKYREAVIKLLKGRKSNSVKTGCLFLVFYKVIAPEYDFTSLPTGYRGKNGDKLLGAELKHRHITLGQVTAWGENIGAKGDQPNFNLRTDSRFGEFITIISQANQDEVTRTALLMASMFADSRVLPVVLPALSADALSFVRAKMLFKALVETQVGGSIQQFLVAALLRALRSKQNIRVETHNFNAADKSDGTAGDIEEFIDENIIRAYEVTMRPDWKSRLPDFREKMDRAGLHKYVIIAASVNSDDDLREPAAMALTLGPVQRDIAVIDIMDFLSWMAAELSAKEIQIALKDVNAMLQNPKLGAKQAHIDIYLEVVGKWLDSVAE</sequence>
<dbReference type="InterPro" id="IPR050390">
    <property type="entry name" value="C5-Methyltransferase"/>
</dbReference>
<dbReference type="OrthoDB" id="32195at2"/>
<dbReference type="Gene3D" id="3.40.50.150">
    <property type="entry name" value="Vaccinia Virus protein VP39"/>
    <property type="match status" value="1"/>
</dbReference>
<evidence type="ECO:0000256" key="3">
    <source>
        <dbReference type="ARBA" id="ARBA00022691"/>
    </source>
</evidence>
<dbReference type="Gene3D" id="3.90.120.10">
    <property type="entry name" value="DNA Methylase, subunit A, domain 2"/>
    <property type="match status" value="1"/>
</dbReference>
<evidence type="ECO:0000256" key="2">
    <source>
        <dbReference type="ARBA" id="ARBA00022679"/>
    </source>
</evidence>
<gene>
    <name evidence="9" type="ORF">D0T11_01750</name>
</gene>
<dbReference type="NCBIfam" id="TIGR00675">
    <property type="entry name" value="dcm"/>
    <property type="match status" value="1"/>
</dbReference>
<evidence type="ECO:0000256" key="7">
    <source>
        <dbReference type="RuleBase" id="RU000416"/>
    </source>
</evidence>
<dbReference type="PANTHER" id="PTHR10629:SF52">
    <property type="entry name" value="DNA (CYTOSINE-5)-METHYLTRANSFERASE 1"/>
    <property type="match status" value="1"/>
</dbReference>
<comment type="caution">
    <text evidence="9">The sequence shown here is derived from an EMBL/GenBank/DDBJ whole genome shotgun (WGS) entry which is preliminary data.</text>
</comment>
<evidence type="ECO:0000256" key="1">
    <source>
        <dbReference type="ARBA" id="ARBA00022603"/>
    </source>
</evidence>
<evidence type="ECO:0000256" key="8">
    <source>
        <dbReference type="RuleBase" id="RU000417"/>
    </source>
</evidence>
<dbReference type="GO" id="GO:0032259">
    <property type="term" value="P:methylation"/>
    <property type="evidence" value="ECO:0007669"/>
    <property type="project" value="UniProtKB-KW"/>
</dbReference>
<dbReference type="PANTHER" id="PTHR10629">
    <property type="entry name" value="CYTOSINE-SPECIFIC METHYLTRANSFERASE"/>
    <property type="match status" value="1"/>
</dbReference>
<accession>A0A418R878</accession>
<keyword evidence="1 6" id="KW-0489">Methyltransferase</keyword>
<dbReference type="PROSITE" id="PS51679">
    <property type="entry name" value="SAM_MT_C5"/>
    <property type="match status" value="1"/>
</dbReference>
<reference evidence="9 10" key="1">
    <citation type="submission" date="2018-09" db="EMBL/GenBank/DDBJ databases">
        <authorList>
            <person name="Zeman M."/>
            <person name="Pardy F."/>
        </authorList>
    </citation>
    <scope>NUCLEOTIDE SEQUENCE [LARGE SCALE GENOMIC DNA]</scope>
    <source>
        <strain evidence="9 10">CCM 8852</strain>
    </source>
</reference>
<feature type="active site" evidence="6">
    <location>
        <position position="94"/>
    </location>
</feature>
<keyword evidence="10" id="KW-1185">Reference proteome</keyword>
<dbReference type="PROSITE" id="PS00095">
    <property type="entry name" value="C5_MTASE_2"/>
    <property type="match status" value="1"/>
</dbReference>
<evidence type="ECO:0000256" key="4">
    <source>
        <dbReference type="ARBA" id="ARBA00022747"/>
    </source>
</evidence>
<dbReference type="EMBL" id="QYCN01000002">
    <property type="protein sequence ID" value="RIY13830.1"/>
    <property type="molecule type" value="Genomic_DNA"/>
</dbReference>
<evidence type="ECO:0000256" key="6">
    <source>
        <dbReference type="PROSITE-ProRule" id="PRU01016"/>
    </source>
</evidence>
<evidence type="ECO:0000313" key="9">
    <source>
        <dbReference type="EMBL" id="RIY13830.1"/>
    </source>
</evidence>
<dbReference type="InterPro" id="IPR029063">
    <property type="entry name" value="SAM-dependent_MTases_sf"/>
</dbReference>
<dbReference type="EC" id="2.1.1.37" evidence="8"/>
<dbReference type="CDD" id="cd00315">
    <property type="entry name" value="Cyt_C5_DNA_methylase"/>
    <property type="match status" value="1"/>
</dbReference>
<name>A0A418R878_9BACT</name>